<evidence type="ECO:0000313" key="4">
    <source>
        <dbReference type="Proteomes" id="UP000838878"/>
    </source>
</evidence>
<feature type="non-terminal residue" evidence="3">
    <location>
        <position position="403"/>
    </location>
</feature>
<gene>
    <name evidence="3" type="ORF">BINO364_LOCUS2979</name>
</gene>
<sequence length="403" mass="45461">MNYNKLKIPPGLLVTASLSGGLSIILSLTNIVLCILVLLYRFNCAAGDLGSNSANGAHFFLLTILKTYILEEDCENALSEENLTTSRLIFILTIVILVLAVITFFTAITMLSVINSDSPVKYTDVIMYFYVGVCVAALVVDLTLGVHFGIDHESLKDILAVNAPGLQSNYHRDTIRLGALLLMTICLKGYIGHVINIVLLIWLVAQVMDYQKMLNDDEHSIHKLGVLNAFDAPKRFEDPWNSHHNDMYLRQPRAPHLHNSTHDEPRPRETPYGNTNSTKRLEDPWNPQRNDVFIASGPQINPAFIDDERSRPSTRENVVPERNRPSNRSDSWLHNQINSGQGLGSRPFSYLEEPRRPEPLRQLSPTNDPQWRRNPWQSGPPVPDPDYSPPPRRLKSALKSNYP</sequence>
<keyword evidence="2" id="KW-1133">Transmembrane helix</keyword>
<evidence type="ECO:0000256" key="2">
    <source>
        <dbReference type="SAM" id="Phobius"/>
    </source>
</evidence>
<feature type="compositionally biased region" description="Pro residues" evidence="1">
    <location>
        <begin position="378"/>
        <end position="391"/>
    </location>
</feature>
<name>A0A8J9Y3M5_9NEOP</name>
<evidence type="ECO:0000256" key="1">
    <source>
        <dbReference type="SAM" id="MobiDB-lite"/>
    </source>
</evidence>
<feature type="transmembrane region" description="Helical" evidence="2">
    <location>
        <begin position="126"/>
        <end position="150"/>
    </location>
</feature>
<dbReference type="EMBL" id="OV170231">
    <property type="protein sequence ID" value="CAH0716159.1"/>
    <property type="molecule type" value="Genomic_DNA"/>
</dbReference>
<keyword evidence="2" id="KW-0812">Transmembrane</keyword>
<dbReference type="Proteomes" id="UP000838878">
    <property type="component" value="Chromosome 11"/>
</dbReference>
<dbReference type="OrthoDB" id="7967436at2759"/>
<feature type="compositionally biased region" description="Polar residues" evidence="1">
    <location>
        <begin position="326"/>
        <end position="340"/>
    </location>
</feature>
<proteinExistence type="predicted"/>
<reference evidence="3" key="1">
    <citation type="submission" date="2021-12" db="EMBL/GenBank/DDBJ databases">
        <authorList>
            <person name="Martin H S."/>
        </authorList>
    </citation>
    <scope>NUCLEOTIDE SEQUENCE</scope>
</reference>
<feature type="region of interest" description="Disordered" evidence="1">
    <location>
        <begin position="255"/>
        <end position="403"/>
    </location>
</feature>
<accession>A0A8J9Y3M5</accession>
<feature type="compositionally biased region" description="Basic and acidic residues" evidence="1">
    <location>
        <begin position="260"/>
        <end position="269"/>
    </location>
</feature>
<protein>
    <submittedName>
        <fullName evidence="3">Uncharacterized protein</fullName>
    </submittedName>
</protein>
<dbReference type="AlphaFoldDB" id="A0A8J9Y3M5"/>
<organism evidence="3 4">
    <name type="scientific">Brenthis ino</name>
    <name type="common">lesser marbled fritillary</name>
    <dbReference type="NCBI Taxonomy" id="405034"/>
    <lineage>
        <taxon>Eukaryota</taxon>
        <taxon>Metazoa</taxon>
        <taxon>Ecdysozoa</taxon>
        <taxon>Arthropoda</taxon>
        <taxon>Hexapoda</taxon>
        <taxon>Insecta</taxon>
        <taxon>Pterygota</taxon>
        <taxon>Neoptera</taxon>
        <taxon>Endopterygota</taxon>
        <taxon>Lepidoptera</taxon>
        <taxon>Glossata</taxon>
        <taxon>Ditrysia</taxon>
        <taxon>Papilionoidea</taxon>
        <taxon>Nymphalidae</taxon>
        <taxon>Heliconiinae</taxon>
        <taxon>Argynnini</taxon>
        <taxon>Brenthis</taxon>
    </lineage>
</organism>
<keyword evidence="2" id="KW-0472">Membrane</keyword>
<keyword evidence="4" id="KW-1185">Reference proteome</keyword>
<evidence type="ECO:0000313" key="3">
    <source>
        <dbReference type="EMBL" id="CAH0716159.1"/>
    </source>
</evidence>
<feature type="compositionally biased region" description="Basic and acidic residues" evidence="1">
    <location>
        <begin position="306"/>
        <end position="324"/>
    </location>
</feature>
<feature type="transmembrane region" description="Helical" evidence="2">
    <location>
        <begin position="179"/>
        <end position="205"/>
    </location>
</feature>
<feature type="transmembrane region" description="Helical" evidence="2">
    <location>
        <begin position="12"/>
        <end position="40"/>
    </location>
</feature>
<feature type="transmembrane region" description="Helical" evidence="2">
    <location>
        <begin position="88"/>
        <end position="114"/>
    </location>
</feature>